<gene>
    <name evidence="2" type="ORF">HOLleu_01733</name>
</gene>
<evidence type="ECO:0000313" key="3">
    <source>
        <dbReference type="Proteomes" id="UP001152320"/>
    </source>
</evidence>
<dbReference type="Proteomes" id="UP001152320">
    <property type="component" value="Chromosome 1"/>
</dbReference>
<dbReference type="OrthoDB" id="10362113at2759"/>
<sequence>MKAFVLSVLLLLAVIAYTDAINCFYCDGGLGCADPYYAEYSKVRKIECTQQCFKDHVTDIYRDPITEVTTERSFIRRGCTSSKCQRGCRDNEEGGRTCRNCCRRNLCNSSNFQKLSISLGITMVVIARIFRA</sequence>
<reference evidence="2" key="1">
    <citation type="submission" date="2021-10" db="EMBL/GenBank/DDBJ databases">
        <title>Tropical sea cucumber genome reveals ecological adaptation and Cuvierian tubules defense mechanism.</title>
        <authorList>
            <person name="Chen T."/>
        </authorList>
    </citation>
    <scope>NUCLEOTIDE SEQUENCE</scope>
    <source>
        <strain evidence="2">Nanhai2018</strain>
        <tissue evidence="2">Muscle</tissue>
    </source>
</reference>
<keyword evidence="3" id="KW-1185">Reference proteome</keyword>
<organism evidence="2 3">
    <name type="scientific">Holothuria leucospilota</name>
    <name type="common">Black long sea cucumber</name>
    <name type="synonym">Mertensiothuria leucospilota</name>
    <dbReference type="NCBI Taxonomy" id="206669"/>
    <lineage>
        <taxon>Eukaryota</taxon>
        <taxon>Metazoa</taxon>
        <taxon>Echinodermata</taxon>
        <taxon>Eleutherozoa</taxon>
        <taxon>Echinozoa</taxon>
        <taxon>Holothuroidea</taxon>
        <taxon>Aspidochirotacea</taxon>
        <taxon>Aspidochirotida</taxon>
        <taxon>Holothuriidae</taxon>
        <taxon>Holothuria</taxon>
    </lineage>
</organism>
<accession>A0A9Q1CRE5</accession>
<evidence type="ECO:0000256" key="1">
    <source>
        <dbReference type="SAM" id="SignalP"/>
    </source>
</evidence>
<name>A0A9Q1CRE5_HOLLE</name>
<feature type="signal peptide" evidence="1">
    <location>
        <begin position="1"/>
        <end position="20"/>
    </location>
</feature>
<evidence type="ECO:0000313" key="2">
    <source>
        <dbReference type="EMBL" id="KAJ8049129.1"/>
    </source>
</evidence>
<proteinExistence type="predicted"/>
<feature type="chain" id="PRO_5040173427" evidence="1">
    <location>
        <begin position="21"/>
        <end position="132"/>
    </location>
</feature>
<protein>
    <submittedName>
        <fullName evidence="2">Uncharacterized protein</fullName>
    </submittedName>
</protein>
<comment type="caution">
    <text evidence="2">The sequence shown here is derived from an EMBL/GenBank/DDBJ whole genome shotgun (WGS) entry which is preliminary data.</text>
</comment>
<keyword evidence="1" id="KW-0732">Signal</keyword>
<dbReference type="AlphaFoldDB" id="A0A9Q1CRE5"/>
<dbReference type="EMBL" id="JAIZAY010000001">
    <property type="protein sequence ID" value="KAJ8049129.1"/>
    <property type="molecule type" value="Genomic_DNA"/>
</dbReference>